<name>A0ACC1RL71_9APHY</name>
<dbReference type="Proteomes" id="UP001148662">
    <property type="component" value="Unassembled WGS sequence"/>
</dbReference>
<organism evidence="1 2">
    <name type="scientific">Phlebia brevispora</name>
    <dbReference type="NCBI Taxonomy" id="194682"/>
    <lineage>
        <taxon>Eukaryota</taxon>
        <taxon>Fungi</taxon>
        <taxon>Dikarya</taxon>
        <taxon>Basidiomycota</taxon>
        <taxon>Agaricomycotina</taxon>
        <taxon>Agaricomycetes</taxon>
        <taxon>Polyporales</taxon>
        <taxon>Meruliaceae</taxon>
        <taxon>Phlebia</taxon>
    </lineage>
</organism>
<keyword evidence="2" id="KW-1185">Reference proteome</keyword>
<proteinExistence type="predicted"/>
<evidence type="ECO:0000313" key="2">
    <source>
        <dbReference type="Proteomes" id="UP001148662"/>
    </source>
</evidence>
<dbReference type="EMBL" id="JANHOG010002702">
    <property type="protein sequence ID" value="KAJ3520775.1"/>
    <property type="molecule type" value="Genomic_DNA"/>
</dbReference>
<protein>
    <submittedName>
        <fullName evidence="1">Uncharacterized protein</fullName>
    </submittedName>
</protein>
<accession>A0ACC1RL71</accession>
<reference evidence="1" key="1">
    <citation type="submission" date="2022-07" db="EMBL/GenBank/DDBJ databases">
        <title>Genome Sequence of Phlebia brevispora.</title>
        <authorList>
            <person name="Buettner E."/>
        </authorList>
    </citation>
    <scope>NUCLEOTIDE SEQUENCE</scope>
    <source>
        <strain evidence="1">MPL23</strain>
    </source>
</reference>
<comment type="caution">
    <text evidence="1">The sequence shown here is derived from an EMBL/GenBank/DDBJ whole genome shotgun (WGS) entry which is preliminary data.</text>
</comment>
<gene>
    <name evidence="1" type="ORF">NM688_g9115</name>
</gene>
<evidence type="ECO:0000313" key="1">
    <source>
        <dbReference type="EMBL" id="KAJ3520775.1"/>
    </source>
</evidence>
<sequence length="201" mass="22836">MPTYREVGLTVKMSPDDIRVIYTAASDVDEDIMRAVLRNSMYRNWDPVARAEALEGKKSTDIEDDRPKAYEGPLLEGLTKPRVTEDREDDTVWLGLTYFPRPCDTTKIVAQTIHGVTRHANGTITYELEEVFSGDGIATRVRDQVMQTPNPHLDHLNEWEAKLLKSVKQMGDAILERCITVYESERRKVARQQAAQLSNAT</sequence>